<evidence type="ECO:0000256" key="9">
    <source>
        <dbReference type="ARBA" id="ARBA00022927"/>
    </source>
</evidence>
<dbReference type="SUPFAM" id="SSF56112">
    <property type="entry name" value="Protein kinase-like (PK-like)"/>
    <property type="match status" value="1"/>
</dbReference>
<gene>
    <name evidence="16" type="ORF">B0T16DRAFT_366966</name>
</gene>
<evidence type="ECO:0000256" key="12">
    <source>
        <dbReference type="ARBA" id="ARBA00047899"/>
    </source>
</evidence>
<sequence>MTSQPNDLVADSRLESIVSDTHTIHIFYESSSTTGKQRVKREERWTRKQNLGQGAYSTVRLETSRSDDQIRVRAVKEITRLKNTSSRYVMRELEAIAKFSGRRYRHCFVRSYGWYETDHAIFIAMEYMKLGDLNLYLEAPLPEEEAGLIAGQLVEGLRFMHRSRFIHRDVKPQNILVQAKGPNWWVKLADFGIARRLREPREDDTVTTRVFGTPGYTAPEIVSPDFVPKVAKDAAKDCMFAVDSWGLGVVVFRMIFNRLPFPTTLQLSKYALGVDNLSLKDGSVPRLSALCQDFIKGALSLSPAERPSMEKAWAYEWIQSTRATTSSTKLRSTTNSSGAVAPPADVPAAQLSTVAYRPKNQSCRDEATYSLHGAVATSLLSLDQDPGAMSPASTRWTTSAEIPSSQSHPGAVSPLAPTSTSHQPRGQGSHKLPTATARGLPQVTSLSDSDTEAPMNFRPQARQEPIASSSARSSSQGSPEVKEKKPDWTKKLALKFGRSRKPTKLSKGVTRDMSSSQVPHQHHSPEAVTLDLWSIIPQSRRLENLAISPNGQFVAFASLTFGLTTAPIKPTLRNFEVYREVEIWETGEKGTTGRRIQKLLKVPIDVARTVPSPLTVEYAPDGSQLLVQHLGHVDIFDVNENGRAILRRSQDFAEPSGPCVKGYVTFTHDSEKIVIVMEVFEPSGDNGKNGSIAYHAGIWSYRLERSLVTLVLDTSSLVHDVSREQWGSRTDRNIHLVAGGHLFLSDATGDILHAWHIPTVGEPGSEKQLHPSTVTLGGHSTEMIFPIALSENGKYLVSKNFDDIDSRIFSEFKLWATVLEARGLRRLESALLVPTFHDSDEGPERHEAGIYPNSNHAISSDGRWCAVAPCGRRGSTGTTVGLYHVRTGELRGTIDLGNHKMTDQLDILQFSPNSKLLFTRMYDQPPTPTGMGQSRIKVWDLRKLV</sequence>
<dbReference type="GO" id="GO:0005524">
    <property type="term" value="F:ATP binding"/>
    <property type="evidence" value="ECO:0007669"/>
    <property type="project" value="UniProtKB-KW"/>
</dbReference>
<evidence type="ECO:0000256" key="7">
    <source>
        <dbReference type="ARBA" id="ARBA00022777"/>
    </source>
</evidence>
<evidence type="ECO:0000259" key="15">
    <source>
        <dbReference type="PROSITE" id="PS50011"/>
    </source>
</evidence>
<comment type="catalytic activity">
    <reaction evidence="12">
        <text>L-threonyl-[protein] + ATP = O-phospho-L-threonyl-[protein] + ADP + H(+)</text>
        <dbReference type="Rhea" id="RHEA:46608"/>
        <dbReference type="Rhea" id="RHEA-COMP:11060"/>
        <dbReference type="Rhea" id="RHEA-COMP:11605"/>
        <dbReference type="ChEBI" id="CHEBI:15378"/>
        <dbReference type="ChEBI" id="CHEBI:30013"/>
        <dbReference type="ChEBI" id="CHEBI:30616"/>
        <dbReference type="ChEBI" id="CHEBI:61977"/>
        <dbReference type="ChEBI" id="CHEBI:456216"/>
        <dbReference type="EC" id="2.7.11.1"/>
    </reaction>
</comment>
<feature type="compositionally biased region" description="Low complexity" evidence="14">
    <location>
        <begin position="468"/>
        <end position="478"/>
    </location>
</feature>
<protein>
    <recommendedName>
        <fullName evidence="2">non-specific serine/threonine protein kinase</fullName>
        <ecNumber evidence="2">2.7.11.1</ecNumber>
    </recommendedName>
    <alternativeName>
        <fullName evidence="11">Autophagy-related protein 1</fullName>
    </alternativeName>
</protein>
<dbReference type="Gene3D" id="1.10.510.10">
    <property type="entry name" value="Transferase(Phosphotransferase) domain 1"/>
    <property type="match status" value="1"/>
</dbReference>
<comment type="caution">
    <text evidence="16">The sequence shown here is derived from an EMBL/GenBank/DDBJ whole genome shotgun (WGS) entry which is preliminary data.</text>
</comment>
<keyword evidence="10" id="KW-0072">Autophagy</keyword>
<keyword evidence="4" id="KW-0723">Serine/threonine-protein kinase</keyword>
<dbReference type="CDD" id="cd00180">
    <property type="entry name" value="PKc"/>
    <property type="match status" value="1"/>
</dbReference>
<evidence type="ECO:0000313" key="16">
    <source>
        <dbReference type="EMBL" id="KAK0651000.1"/>
    </source>
</evidence>
<dbReference type="SMART" id="SM00220">
    <property type="entry name" value="S_TKc"/>
    <property type="match status" value="1"/>
</dbReference>
<evidence type="ECO:0000256" key="10">
    <source>
        <dbReference type="ARBA" id="ARBA00023006"/>
    </source>
</evidence>
<dbReference type="InterPro" id="IPR045269">
    <property type="entry name" value="Atg1-like"/>
</dbReference>
<accession>A0AA39YHA7</accession>
<dbReference type="InterPro" id="IPR008271">
    <property type="entry name" value="Ser/Thr_kinase_AS"/>
</dbReference>
<dbReference type="InterPro" id="IPR000719">
    <property type="entry name" value="Prot_kinase_dom"/>
</dbReference>
<dbReference type="PROSITE" id="PS50011">
    <property type="entry name" value="PROTEIN_KINASE_DOM"/>
    <property type="match status" value="1"/>
</dbReference>
<evidence type="ECO:0000256" key="13">
    <source>
        <dbReference type="ARBA" id="ARBA00048679"/>
    </source>
</evidence>
<comment type="subcellular location">
    <subcellularLocation>
        <location evidence="1">Preautophagosomal structure membrane</location>
        <topology evidence="1">Peripheral membrane protein</topology>
    </subcellularLocation>
</comment>
<dbReference type="GO" id="GO:0005776">
    <property type="term" value="C:autophagosome"/>
    <property type="evidence" value="ECO:0007669"/>
    <property type="project" value="TreeGrafter"/>
</dbReference>
<keyword evidence="17" id="KW-1185">Reference proteome</keyword>
<keyword evidence="7 16" id="KW-0418">Kinase</keyword>
<evidence type="ECO:0000256" key="5">
    <source>
        <dbReference type="ARBA" id="ARBA00022679"/>
    </source>
</evidence>
<evidence type="ECO:0000256" key="6">
    <source>
        <dbReference type="ARBA" id="ARBA00022741"/>
    </source>
</evidence>
<evidence type="ECO:0000313" key="17">
    <source>
        <dbReference type="Proteomes" id="UP001174936"/>
    </source>
</evidence>
<dbReference type="InterPro" id="IPR011009">
    <property type="entry name" value="Kinase-like_dom_sf"/>
</dbReference>
<dbReference type="GO" id="GO:0010506">
    <property type="term" value="P:regulation of autophagy"/>
    <property type="evidence" value="ECO:0007669"/>
    <property type="project" value="InterPro"/>
</dbReference>
<keyword evidence="8" id="KW-0067">ATP-binding</keyword>
<keyword evidence="5" id="KW-0808">Transferase</keyword>
<reference evidence="16" key="1">
    <citation type="submission" date="2023-06" db="EMBL/GenBank/DDBJ databases">
        <title>Genome-scale phylogeny and comparative genomics of the fungal order Sordariales.</title>
        <authorList>
            <consortium name="Lawrence Berkeley National Laboratory"/>
            <person name="Hensen N."/>
            <person name="Bonometti L."/>
            <person name="Westerberg I."/>
            <person name="Brannstrom I.O."/>
            <person name="Guillou S."/>
            <person name="Cros-Aarteil S."/>
            <person name="Calhoun S."/>
            <person name="Haridas S."/>
            <person name="Kuo A."/>
            <person name="Mondo S."/>
            <person name="Pangilinan J."/>
            <person name="Riley R."/>
            <person name="Labutti K."/>
            <person name="Andreopoulos B."/>
            <person name="Lipzen A."/>
            <person name="Chen C."/>
            <person name="Yanf M."/>
            <person name="Daum C."/>
            <person name="Ng V."/>
            <person name="Clum A."/>
            <person name="Steindorff A."/>
            <person name="Ohm R."/>
            <person name="Martin F."/>
            <person name="Silar P."/>
            <person name="Natvig D."/>
            <person name="Lalanne C."/>
            <person name="Gautier V."/>
            <person name="Ament-Velasquez S.L."/>
            <person name="Kruys A."/>
            <person name="Hutchinson M.I."/>
            <person name="Powell A.J."/>
            <person name="Barry K."/>
            <person name="Miller A.N."/>
            <person name="Grigoriev I.V."/>
            <person name="Debuchy R."/>
            <person name="Gladieux P."/>
            <person name="Thoren M.H."/>
            <person name="Johannesson H."/>
        </authorList>
    </citation>
    <scope>NUCLEOTIDE SEQUENCE</scope>
    <source>
        <strain evidence="16">SMH2532-1</strain>
    </source>
</reference>
<feature type="compositionally biased region" description="Polar residues" evidence="14">
    <location>
        <begin position="391"/>
        <end position="408"/>
    </location>
</feature>
<proteinExistence type="predicted"/>
<dbReference type="InterPro" id="IPR015943">
    <property type="entry name" value="WD40/YVTN_repeat-like_dom_sf"/>
</dbReference>
<organism evidence="16 17">
    <name type="scientific">Cercophora newfieldiana</name>
    <dbReference type="NCBI Taxonomy" id="92897"/>
    <lineage>
        <taxon>Eukaryota</taxon>
        <taxon>Fungi</taxon>
        <taxon>Dikarya</taxon>
        <taxon>Ascomycota</taxon>
        <taxon>Pezizomycotina</taxon>
        <taxon>Sordariomycetes</taxon>
        <taxon>Sordariomycetidae</taxon>
        <taxon>Sordariales</taxon>
        <taxon>Lasiosphaeriaceae</taxon>
        <taxon>Cercophora</taxon>
    </lineage>
</organism>
<dbReference type="GO" id="GO:0000045">
    <property type="term" value="P:autophagosome assembly"/>
    <property type="evidence" value="ECO:0007669"/>
    <property type="project" value="TreeGrafter"/>
</dbReference>
<feature type="domain" description="Protein kinase" evidence="15">
    <location>
        <begin position="45"/>
        <end position="318"/>
    </location>
</feature>
<dbReference type="EC" id="2.7.11.1" evidence="2"/>
<feature type="compositionally biased region" description="Basic and acidic residues" evidence="14">
    <location>
        <begin position="480"/>
        <end position="490"/>
    </location>
</feature>
<dbReference type="Proteomes" id="UP001174936">
    <property type="component" value="Unassembled WGS sequence"/>
</dbReference>
<keyword evidence="3" id="KW-0813">Transport</keyword>
<feature type="region of interest" description="Disordered" evidence="14">
    <location>
        <begin position="382"/>
        <end position="523"/>
    </location>
</feature>
<dbReference type="AlphaFoldDB" id="A0AA39YHA7"/>
<evidence type="ECO:0000256" key="14">
    <source>
        <dbReference type="SAM" id="MobiDB-lite"/>
    </source>
</evidence>
<name>A0AA39YHA7_9PEZI</name>
<dbReference type="Pfam" id="PF00069">
    <property type="entry name" value="Pkinase"/>
    <property type="match status" value="1"/>
</dbReference>
<evidence type="ECO:0000256" key="8">
    <source>
        <dbReference type="ARBA" id="ARBA00022840"/>
    </source>
</evidence>
<dbReference type="GO" id="GO:0015031">
    <property type="term" value="P:protein transport"/>
    <property type="evidence" value="ECO:0007669"/>
    <property type="project" value="UniProtKB-KW"/>
</dbReference>
<evidence type="ECO:0000256" key="4">
    <source>
        <dbReference type="ARBA" id="ARBA00022527"/>
    </source>
</evidence>
<dbReference type="GO" id="GO:0034045">
    <property type="term" value="C:phagophore assembly site membrane"/>
    <property type="evidence" value="ECO:0007669"/>
    <property type="project" value="UniProtKB-SubCell"/>
</dbReference>
<evidence type="ECO:0000256" key="2">
    <source>
        <dbReference type="ARBA" id="ARBA00012513"/>
    </source>
</evidence>
<evidence type="ECO:0000256" key="11">
    <source>
        <dbReference type="ARBA" id="ARBA00030237"/>
    </source>
</evidence>
<dbReference type="PROSITE" id="PS00108">
    <property type="entry name" value="PROTEIN_KINASE_ST"/>
    <property type="match status" value="1"/>
</dbReference>
<dbReference type="EMBL" id="JAULSV010000002">
    <property type="protein sequence ID" value="KAK0651000.1"/>
    <property type="molecule type" value="Genomic_DNA"/>
</dbReference>
<dbReference type="Gene3D" id="2.130.10.10">
    <property type="entry name" value="YVTN repeat-like/Quinoprotein amine dehydrogenase"/>
    <property type="match status" value="1"/>
</dbReference>
<dbReference type="GO" id="GO:0005829">
    <property type="term" value="C:cytosol"/>
    <property type="evidence" value="ECO:0007669"/>
    <property type="project" value="TreeGrafter"/>
</dbReference>
<dbReference type="GO" id="GO:0004674">
    <property type="term" value="F:protein serine/threonine kinase activity"/>
    <property type="evidence" value="ECO:0007669"/>
    <property type="project" value="UniProtKB-KW"/>
</dbReference>
<feature type="compositionally biased region" description="Polar residues" evidence="14">
    <location>
        <begin position="416"/>
        <end position="426"/>
    </location>
</feature>
<evidence type="ECO:0000256" key="3">
    <source>
        <dbReference type="ARBA" id="ARBA00022448"/>
    </source>
</evidence>
<evidence type="ECO:0000256" key="1">
    <source>
        <dbReference type="ARBA" id="ARBA00004623"/>
    </source>
</evidence>
<dbReference type="SUPFAM" id="SSF82171">
    <property type="entry name" value="DPP6 N-terminal domain-like"/>
    <property type="match status" value="1"/>
</dbReference>
<dbReference type="PANTHER" id="PTHR24348">
    <property type="entry name" value="SERINE/THREONINE-PROTEIN KINASE UNC-51-RELATED"/>
    <property type="match status" value="1"/>
</dbReference>
<keyword evidence="9" id="KW-0653">Protein transport</keyword>
<keyword evidence="6" id="KW-0547">Nucleotide-binding</keyword>
<comment type="catalytic activity">
    <reaction evidence="13">
        <text>L-seryl-[protein] + ATP = O-phospho-L-seryl-[protein] + ADP + H(+)</text>
        <dbReference type="Rhea" id="RHEA:17989"/>
        <dbReference type="Rhea" id="RHEA-COMP:9863"/>
        <dbReference type="Rhea" id="RHEA-COMP:11604"/>
        <dbReference type="ChEBI" id="CHEBI:15378"/>
        <dbReference type="ChEBI" id="CHEBI:29999"/>
        <dbReference type="ChEBI" id="CHEBI:30616"/>
        <dbReference type="ChEBI" id="CHEBI:83421"/>
        <dbReference type="ChEBI" id="CHEBI:456216"/>
        <dbReference type="EC" id="2.7.11.1"/>
    </reaction>
</comment>
<dbReference type="PANTHER" id="PTHR24348:SF22">
    <property type="entry name" value="NON-SPECIFIC SERINE_THREONINE PROTEIN KINASE"/>
    <property type="match status" value="1"/>
</dbReference>